<evidence type="ECO:0000313" key="2">
    <source>
        <dbReference type="EMBL" id="MCX2978778.1"/>
    </source>
</evidence>
<dbReference type="InterPro" id="IPR036513">
    <property type="entry name" value="STAS_dom_sf"/>
</dbReference>
<evidence type="ECO:0000259" key="1">
    <source>
        <dbReference type="PROSITE" id="PS50801"/>
    </source>
</evidence>
<dbReference type="RefSeq" id="WP_279250469.1">
    <property type="nucleotide sequence ID" value="NZ_SHNO01000001.1"/>
</dbReference>
<dbReference type="InterPro" id="IPR002645">
    <property type="entry name" value="STAS_dom"/>
</dbReference>
<proteinExistence type="predicted"/>
<reference evidence="2" key="1">
    <citation type="submission" date="2019-02" db="EMBL/GenBank/DDBJ databases">
        <authorList>
            <person name="Li S.-H."/>
        </authorList>
    </citation>
    <scope>NUCLEOTIDE SEQUENCE</scope>
    <source>
        <strain evidence="2">IMCC11814</strain>
    </source>
</reference>
<accession>A0ABT3T914</accession>
<dbReference type="Pfam" id="PF01740">
    <property type="entry name" value="STAS"/>
    <property type="match status" value="1"/>
</dbReference>
<organism evidence="2 3">
    <name type="scientific">Candidatus Marimicrobium litorale</name>
    <dbReference type="NCBI Taxonomy" id="2518991"/>
    <lineage>
        <taxon>Bacteria</taxon>
        <taxon>Pseudomonadati</taxon>
        <taxon>Pseudomonadota</taxon>
        <taxon>Gammaproteobacteria</taxon>
        <taxon>Cellvibrionales</taxon>
        <taxon>Halieaceae</taxon>
        <taxon>Marimicrobium</taxon>
    </lineage>
</organism>
<feature type="domain" description="STAS" evidence="1">
    <location>
        <begin position="1"/>
        <end position="108"/>
    </location>
</feature>
<keyword evidence="3" id="KW-1185">Reference proteome</keyword>
<dbReference type="Gene3D" id="3.30.750.24">
    <property type="entry name" value="STAS domain"/>
    <property type="match status" value="1"/>
</dbReference>
<dbReference type="Proteomes" id="UP001143304">
    <property type="component" value="Unassembled WGS sequence"/>
</dbReference>
<comment type="caution">
    <text evidence="2">The sequence shown here is derived from an EMBL/GenBank/DDBJ whole genome shotgun (WGS) entry which is preliminary data.</text>
</comment>
<gene>
    <name evidence="2" type="ORF">EYC82_15530</name>
</gene>
<protein>
    <submittedName>
        <fullName evidence="2">STAS domain-containing protein</fullName>
    </submittedName>
</protein>
<dbReference type="PROSITE" id="PS50801">
    <property type="entry name" value="STAS"/>
    <property type="match status" value="1"/>
</dbReference>
<dbReference type="SUPFAM" id="SSF52091">
    <property type="entry name" value="SpoIIaa-like"/>
    <property type="match status" value="1"/>
</dbReference>
<name>A0ABT3T914_9GAMM</name>
<evidence type="ECO:0000313" key="3">
    <source>
        <dbReference type="Proteomes" id="UP001143304"/>
    </source>
</evidence>
<sequence>MYANRNILVISVPADITSTDIANLYDEISRRAAKGGLQGVVVDCSKIVAADTVQARRVFRVAKLARLYRSSAVFCCIREAVAAALVELDFKLGDVQTATTVDQAMQQLDKPDVNLAAS</sequence>
<dbReference type="EMBL" id="SHNO01000001">
    <property type="protein sequence ID" value="MCX2978778.1"/>
    <property type="molecule type" value="Genomic_DNA"/>
</dbReference>